<dbReference type="OrthoDB" id="680981at2"/>
<keyword evidence="3" id="KW-1185">Reference proteome</keyword>
<dbReference type="STRING" id="1419482.SAMN05444266_101121"/>
<gene>
    <name evidence="2" type="ORF">SAMN05444266_101121</name>
</gene>
<keyword evidence="1" id="KW-0732">Signal</keyword>
<proteinExistence type="predicted"/>
<accession>A0A1M6V9V5</accession>
<dbReference type="EMBL" id="FRBL01000001">
    <property type="protein sequence ID" value="SHK78161.1"/>
    <property type="molecule type" value="Genomic_DNA"/>
</dbReference>
<name>A0A1M6V9V5_9BACT</name>
<organism evidence="2 3">
    <name type="scientific">Chitinophaga jiangningensis</name>
    <dbReference type="NCBI Taxonomy" id="1419482"/>
    <lineage>
        <taxon>Bacteria</taxon>
        <taxon>Pseudomonadati</taxon>
        <taxon>Bacteroidota</taxon>
        <taxon>Chitinophagia</taxon>
        <taxon>Chitinophagales</taxon>
        <taxon>Chitinophagaceae</taxon>
        <taxon>Chitinophaga</taxon>
    </lineage>
</organism>
<evidence type="ECO:0000256" key="1">
    <source>
        <dbReference type="SAM" id="SignalP"/>
    </source>
</evidence>
<dbReference type="PROSITE" id="PS51257">
    <property type="entry name" value="PROKAR_LIPOPROTEIN"/>
    <property type="match status" value="1"/>
</dbReference>
<evidence type="ECO:0000313" key="2">
    <source>
        <dbReference type="EMBL" id="SHK78161.1"/>
    </source>
</evidence>
<sequence length="194" mass="21450">MPKRNLDYYMKYAMVLALPCVLYACSEMPAEKESRKKMPHLYMPQTEIPGLPGICNFAGEGGNELFPFRTTTVNWSMNASTDAFTVVAIPDAGKDSIAFDMARTYRPVVTTLLQRWAATSGKGIVLDLRSSKATTDGAQYNVNAGGMNIPVVLLWDKASAWRANAYKELLASVPDMQLVNDPNPAKYKALHCFE</sequence>
<feature type="chain" id="PRO_5013359777" evidence="1">
    <location>
        <begin position="25"/>
        <end position="194"/>
    </location>
</feature>
<dbReference type="AlphaFoldDB" id="A0A1M6V9V5"/>
<reference evidence="2 3" key="1">
    <citation type="submission" date="2016-11" db="EMBL/GenBank/DDBJ databases">
        <authorList>
            <person name="Jaros S."/>
            <person name="Januszkiewicz K."/>
            <person name="Wedrychowicz H."/>
        </authorList>
    </citation>
    <scope>NUCLEOTIDE SEQUENCE [LARGE SCALE GENOMIC DNA]</scope>
    <source>
        <strain evidence="2 3">DSM 27406</strain>
    </source>
</reference>
<protein>
    <submittedName>
        <fullName evidence="2">Uncharacterized protein</fullName>
    </submittedName>
</protein>
<evidence type="ECO:0000313" key="3">
    <source>
        <dbReference type="Proteomes" id="UP000184420"/>
    </source>
</evidence>
<dbReference type="Proteomes" id="UP000184420">
    <property type="component" value="Unassembled WGS sequence"/>
</dbReference>
<dbReference type="RefSeq" id="WP_143159776.1">
    <property type="nucleotide sequence ID" value="NZ_FRBL01000001.1"/>
</dbReference>
<feature type="signal peptide" evidence="1">
    <location>
        <begin position="1"/>
        <end position="24"/>
    </location>
</feature>